<dbReference type="SMART" id="SM00213">
    <property type="entry name" value="UBQ"/>
    <property type="match status" value="1"/>
</dbReference>
<dbReference type="PROSITE" id="PS50030">
    <property type="entry name" value="UBA"/>
    <property type="match status" value="1"/>
</dbReference>
<evidence type="ECO:0000256" key="1">
    <source>
        <dbReference type="SAM" id="MobiDB-lite"/>
    </source>
</evidence>
<dbReference type="InterPro" id="IPR029071">
    <property type="entry name" value="Ubiquitin-like_domsf"/>
</dbReference>
<name>A0AAN6ZFM4_9PEZI</name>
<dbReference type="Gene3D" id="1.10.8.10">
    <property type="entry name" value="DNA helicase RuvA subunit, C-terminal domain"/>
    <property type="match status" value="1"/>
</dbReference>
<evidence type="ECO:0000259" key="3">
    <source>
        <dbReference type="PROSITE" id="PS50053"/>
    </source>
</evidence>
<dbReference type="Proteomes" id="UP001304895">
    <property type="component" value="Unassembled WGS sequence"/>
</dbReference>
<reference evidence="4" key="2">
    <citation type="submission" date="2023-05" db="EMBL/GenBank/DDBJ databases">
        <authorList>
            <consortium name="Lawrence Berkeley National Laboratory"/>
            <person name="Steindorff A."/>
            <person name="Hensen N."/>
            <person name="Bonometti L."/>
            <person name="Westerberg I."/>
            <person name="Brannstrom I.O."/>
            <person name="Guillou S."/>
            <person name="Cros-Aarteil S."/>
            <person name="Calhoun S."/>
            <person name="Haridas S."/>
            <person name="Kuo A."/>
            <person name="Mondo S."/>
            <person name="Pangilinan J."/>
            <person name="Riley R."/>
            <person name="Labutti K."/>
            <person name="Andreopoulos B."/>
            <person name="Lipzen A."/>
            <person name="Chen C."/>
            <person name="Yanf M."/>
            <person name="Daum C."/>
            <person name="Ng V."/>
            <person name="Clum A."/>
            <person name="Ohm R."/>
            <person name="Martin F."/>
            <person name="Silar P."/>
            <person name="Natvig D."/>
            <person name="Lalanne C."/>
            <person name="Gautier V."/>
            <person name="Ament-Velasquez S.L."/>
            <person name="Kruys A."/>
            <person name="Hutchinson M.I."/>
            <person name="Powell A.J."/>
            <person name="Barry K."/>
            <person name="Miller A.N."/>
            <person name="Grigoriev I.V."/>
            <person name="Debuchy R."/>
            <person name="Gladieux P."/>
            <person name="Thoren M.H."/>
            <person name="Johannesson H."/>
        </authorList>
    </citation>
    <scope>NUCLEOTIDE SEQUENCE</scope>
    <source>
        <strain evidence="4">CBS 123565</strain>
    </source>
</reference>
<protein>
    <recommendedName>
        <fullName evidence="6">Deubiquitination-protection protein dph1</fullName>
    </recommendedName>
</protein>
<dbReference type="PANTHER" id="PTHR10677:SF3">
    <property type="entry name" value="FI07626P-RELATED"/>
    <property type="match status" value="1"/>
</dbReference>
<dbReference type="Pfam" id="PF23195">
    <property type="entry name" value="UBQLN1"/>
    <property type="match status" value="1"/>
</dbReference>
<dbReference type="CDD" id="cd14324">
    <property type="entry name" value="UBA_Dsk2p_like"/>
    <property type="match status" value="1"/>
</dbReference>
<gene>
    <name evidence="4" type="ORF">BT67DRAFT_374112</name>
</gene>
<feature type="domain" description="Ubiquitin-like" evidence="3">
    <location>
        <begin position="13"/>
        <end position="90"/>
    </location>
</feature>
<dbReference type="FunFam" id="1.10.8.10:FF:000024">
    <property type="entry name" value="Ubiquitin domain-containing protein DSK2"/>
    <property type="match status" value="1"/>
</dbReference>
<accession>A0AAN6ZFM4</accession>
<dbReference type="GO" id="GO:0005829">
    <property type="term" value="C:cytosol"/>
    <property type="evidence" value="ECO:0007669"/>
    <property type="project" value="TreeGrafter"/>
</dbReference>
<dbReference type="Pfam" id="PF00240">
    <property type="entry name" value="ubiquitin"/>
    <property type="match status" value="1"/>
</dbReference>
<sequence length="447" mass="44712">MADAGETGTDAQITFKVKSSNDKTHTLTMAESATVLELKTKLGGADLEDIPADRQRLIYSGRIMKDTDALSVYKIKHMNTIHMVKSARSNPAPATSASAATPTPAAVPQNMASGSPAGDLLAGLTGARFAGHANLPSADLFGADGGMGAPPSEEAMADMLSNPMIAQTMNEALNNPSFVDHMIRSNPTLANMPNAREMLQSPAFRDMMTNPEALRMAARMRRAFQGGGGSDFPAPGATDNTPAGAPQTGGAAAGGNNINDNLLRNLFGAPGGLGGGLGSGAANPFASLLGGIVPPGGGAAGAAGATGATGAAGAAGATPASTQPATSSGNRDAPAGGAQPANPFAALFGGLGQGGAQGAPGANAAANPFGLPPMSPEAMQQLAQMWGMGSPGAAPAAPADTRPPEERYAEQLRQLNDMGFYDFDRNVAALRRSGGSVQGAIEHLLSS</sequence>
<dbReference type="PANTHER" id="PTHR10677">
    <property type="entry name" value="UBIQUILIN"/>
    <property type="match status" value="1"/>
</dbReference>
<dbReference type="SUPFAM" id="SSF54236">
    <property type="entry name" value="Ubiquitin-like"/>
    <property type="match status" value="1"/>
</dbReference>
<dbReference type="AlphaFoldDB" id="A0AAN6ZFM4"/>
<dbReference type="InterPro" id="IPR015940">
    <property type="entry name" value="UBA"/>
</dbReference>
<feature type="compositionally biased region" description="Low complexity" evidence="1">
    <location>
        <begin position="302"/>
        <end position="329"/>
    </location>
</feature>
<comment type="caution">
    <text evidence="4">The sequence shown here is derived from an EMBL/GenBank/DDBJ whole genome shotgun (WGS) entry which is preliminary data.</text>
</comment>
<dbReference type="GO" id="GO:0031593">
    <property type="term" value="F:polyubiquitin modification-dependent protein binding"/>
    <property type="evidence" value="ECO:0007669"/>
    <property type="project" value="TreeGrafter"/>
</dbReference>
<dbReference type="Pfam" id="PF00627">
    <property type="entry name" value="UBA"/>
    <property type="match status" value="1"/>
</dbReference>
<dbReference type="InterPro" id="IPR009060">
    <property type="entry name" value="UBA-like_sf"/>
</dbReference>
<feature type="region of interest" description="Disordered" evidence="1">
    <location>
        <begin position="299"/>
        <end position="349"/>
    </location>
</feature>
<dbReference type="SMART" id="SM00165">
    <property type="entry name" value="UBA"/>
    <property type="match status" value="1"/>
</dbReference>
<evidence type="ECO:0000313" key="5">
    <source>
        <dbReference type="Proteomes" id="UP001304895"/>
    </source>
</evidence>
<dbReference type="Gene3D" id="3.10.20.90">
    <property type="entry name" value="Phosphatidylinositol 3-kinase Catalytic Subunit, Chain A, domain 1"/>
    <property type="match status" value="1"/>
</dbReference>
<proteinExistence type="predicted"/>
<feature type="region of interest" description="Disordered" evidence="1">
    <location>
        <begin position="87"/>
        <end position="106"/>
    </location>
</feature>
<organism evidence="4 5">
    <name type="scientific">Trichocladium antarcticum</name>
    <dbReference type="NCBI Taxonomy" id="1450529"/>
    <lineage>
        <taxon>Eukaryota</taxon>
        <taxon>Fungi</taxon>
        <taxon>Dikarya</taxon>
        <taxon>Ascomycota</taxon>
        <taxon>Pezizomycotina</taxon>
        <taxon>Sordariomycetes</taxon>
        <taxon>Sordariomycetidae</taxon>
        <taxon>Sordariales</taxon>
        <taxon>Chaetomiaceae</taxon>
        <taxon>Trichocladium</taxon>
    </lineage>
</organism>
<reference evidence="4" key="1">
    <citation type="journal article" date="2023" name="Mol. Phylogenet. Evol.">
        <title>Genome-scale phylogeny and comparative genomics of the fungal order Sordariales.</title>
        <authorList>
            <person name="Hensen N."/>
            <person name="Bonometti L."/>
            <person name="Westerberg I."/>
            <person name="Brannstrom I.O."/>
            <person name="Guillou S."/>
            <person name="Cros-Aarteil S."/>
            <person name="Calhoun S."/>
            <person name="Haridas S."/>
            <person name="Kuo A."/>
            <person name="Mondo S."/>
            <person name="Pangilinan J."/>
            <person name="Riley R."/>
            <person name="LaButti K."/>
            <person name="Andreopoulos B."/>
            <person name="Lipzen A."/>
            <person name="Chen C."/>
            <person name="Yan M."/>
            <person name="Daum C."/>
            <person name="Ng V."/>
            <person name="Clum A."/>
            <person name="Steindorff A."/>
            <person name="Ohm R.A."/>
            <person name="Martin F."/>
            <person name="Silar P."/>
            <person name="Natvig D.O."/>
            <person name="Lalanne C."/>
            <person name="Gautier V."/>
            <person name="Ament-Velasquez S.L."/>
            <person name="Kruys A."/>
            <person name="Hutchinson M.I."/>
            <person name="Powell A.J."/>
            <person name="Barry K."/>
            <person name="Miller A.N."/>
            <person name="Grigoriev I.V."/>
            <person name="Debuchy R."/>
            <person name="Gladieux P."/>
            <person name="Hiltunen Thoren M."/>
            <person name="Johannesson H."/>
        </authorList>
    </citation>
    <scope>NUCLEOTIDE SEQUENCE</scope>
    <source>
        <strain evidence="4">CBS 123565</strain>
    </source>
</reference>
<dbReference type="PROSITE" id="PS50053">
    <property type="entry name" value="UBIQUITIN_2"/>
    <property type="match status" value="1"/>
</dbReference>
<feature type="domain" description="UBA" evidence="2">
    <location>
        <begin position="403"/>
        <end position="447"/>
    </location>
</feature>
<dbReference type="EMBL" id="MU853403">
    <property type="protein sequence ID" value="KAK4136597.1"/>
    <property type="molecule type" value="Genomic_DNA"/>
</dbReference>
<dbReference type="SUPFAM" id="SSF46934">
    <property type="entry name" value="UBA-like"/>
    <property type="match status" value="1"/>
</dbReference>
<dbReference type="GO" id="GO:0006511">
    <property type="term" value="P:ubiquitin-dependent protein catabolic process"/>
    <property type="evidence" value="ECO:0007669"/>
    <property type="project" value="TreeGrafter"/>
</dbReference>
<evidence type="ECO:0008006" key="6">
    <source>
        <dbReference type="Google" id="ProtNLM"/>
    </source>
</evidence>
<dbReference type="InterPro" id="IPR015496">
    <property type="entry name" value="Ubiquilin"/>
</dbReference>
<feature type="region of interest" description="Disordered" evidence="1">
    <location>
        <begin position="224"/>
        <end position="256"/>
    </location>
</feature>
<dbReference type="InterPro" id="IPR000626">
    <property type="entry name" value="Ubiquitin-like_dom"/>
</dbReference>
<keyword evidence="5" id="KW-1185">Reference proteome</keyword>
<feature type="compositionally biased region" description="Low complexity" evidence="1">
    <location>
        <begin position="240"/>
        <end position="256"/>
    </location>
</feature>
<evidence type="ECO:0000313" key="4">
    <source>
        <dbReference type="EMBL" id="KAK4136597.1"/>
    </source>
</evidence>
<dbReference type="CDD" id="cd16106">
    <property type="entry name" value="Ubl_Dsk2p_like"/>
    <property type="match status" value="1"/>
</dbReference>
<evidence type="ECO:0000259" key="2">
    <source>
        <dbReference type="PROSITE" id="PS50030"/>
    </source>
</evidence>